<evidence type="ECO:0000256" key="5">
    <source>
        <dbReference type="ARBA" id="ARBA00023002"/>
    </source>
</evidence>
<dbReference type="Proteomes" id="UP000483035">
    <property type="component" value="Unassembled WGS sequence"/>
</dbReference>
<comment type="caution">
    <text evidence="9">The sequence shown here is derived from an EMBL/GenBank/DDBJ whole genome shotgun (WGS) entry which is preliminary data.</text>
</comment>
<organism evidence="9 10">
    <name type="scientific">Rhizobium lusitanum</name>
    <dbReference type="NCBI Taxonomy" id="293958"/>
    <lineage>
        <taxon>Bacteria</taxon>
        <taxon>Pseudomonadati</taxon>
        <taxon>Pseudomonadota</taxon>
        <taxon>Alphaproteobacteria</taxon>
        <taxon>Hyphomicrobiales</taxon>
        <taxon>Rhizobiaceae</taxon>
        <taxon>Rhizobium/Agrobacterium group</taxon>
        <taxon>Rhizobium</taxon>
    </lineage>
</organism>
<dbReference type="Gene3D" id="3.40.50.1980">
    <property type="entry name" value="Nitrogenase molybdenum iron protein domain"/>
    <property type="match status" value="2"/>
</dbReference>
<dbReference type="InterPro" id="IPR012131">
    <property type="entry name" value="Hstdl_DH"/>
</dbReference>
<evidence type="ECO:0000256" key="2">
    <source>
        <dbReference type="ARBA" id="ARBA00010178"/>
    </source>
</evidence>
<dbReference type="PIRSF" id="PIRSF000099">
    <property type="entry name" value="Histidinol_dh"/>
    <property type="match status" value="1"/>
</dbReference>
<sequence>MTNVTFHEYSRLGPDEKAALLRRSETDISGFMEKVAPILDAVRTEGDRAVARFGRELDKADVTEATLKVTESEFDEAFKLVSEDVVEAITFGIDNIRRFHEEQKPEAMWLKEIKPGAFAGDRFTPIKSVALYVPRGKGSFPSVTMMTSVPAVVAGVPNLAIVTPPAPDGRVDAATLVAARLAGVETVYKVGGAQAVAAVAYGTETIKPALKIVGPGSPWVVAAKRSLAGIIDTGLPAGPSEAMIFADDTVHGGLAALDLLIEAEHGPDSSAYLVTHSRRVAEEALAALPEHWSRMTEQRVQFSSAVLSGKSGGIVLTSSIEESYDFVNAYAPEHLEILSQDAFAHLGHITEAAEILLGPYTPVSIANFCLGPNAVLPTSRWARTYGPLSVTDFVKRSSIGYVTAPAYPEFAKRAHKLAEYEGFSSHAHAVSAVRDAYLPKRS</sequence>
<dbReference type="AlphaFoldDB" id="A0A6L9UBX0"/>
<accession>A0A6L9UBX0</accession>
<dbReference type="EMBL" id="WUEY01000019">
    <property type="protein sequence ID" value="NEI73495.1"/>
    <property type="molecule type" value="Genomic_DNA"/>
</dbReference>
<evidence type="ECO:0000256" key="6">
    <source>
        <dbReference type="PIRNR" id="PIRNR000099"/>
    </source>
</evidence>
<keyword evidence="5 6" id="KW-0560">Oxidoreductase</keyword>
<dbReference type="GO" id="GO:0051287">
    <property type="term" value="F:NAD binding"/>
    <property type="evidence" value="ECO:0007669"/>
    <property type="project" value="InterPro"/>
</dbReference>
<dbReference type="InterPro" id="IPR022695">
    <property type="entry name" value="Histidinol_DH_monofunct"/>
</dbReference>
<evidence type="ECO:0000313" key="9">
    <source>
        <dbReference type="EMBL" id="NEI73495.1"/>
    </source>
</evidence>
<dbReference type="PRINTS" id="PR00083">
    <property type="entry name" value="HOLDHDRGNASE"/>
</dbReference>
<keyword evidence="3" id="KW-0479">Metal-binding</keyword>
<comment type="similarity">
    <text evidence="2 6 8">Belongs to the histidinol dehydrogenase family.</text>
</comment>
<evidence type="ECO:0000256" key="3">
    <source>
        <dbReference type="ARBA" id="ARBA00022723"/>
    </source>
</evidence>
<dbReference type="Pfam" id="PF00815">
    <property type="entry name" value="Histidinol_dh"/>
    <property type="match status" value="1"/>
</dbReference>
<dbReference type="GO" id="GO:0005829">
    <property type="term" value="C:cytosol"/>
    <property type="evidence" value="ECO:0007669"/>
    <property type="project" value="TreeGrafter"/>
</dbReference>
<evidence type="ECO:0000256" key="8">
    <source>
        <dbReference type="RuleBase" id="RU004175"/>
    </source>
</evidence>
<feature type="active site" description="Proton acceptor" evidence="7">
    <location>
        <position position="333"/>
    </location>
</feature>
<evidence type="ECO:0000256" key="4">
    <source>
        <dbReference type="ARBA" id="ARBA00022833"/>
    </source>
</evidence>
<protein>
    <submittedName>
        <fullName evidence="9">Histidinol dehydrogenase</fullName>
        <ecNumber evidence="9">1.1.1.23</ecNumber>
    </submittedName>
</protein>
<evidence type="ECO:0000256" key="7">
    <source>
        <dbReference type="PIRSR" id="PIRSR000099-1"/>
    </source>
</evidence>
<dbReference type="NCBIfam" id="TIGR00069">
    <property type="entry name" value="hisD"/>
    <property type="match status" value="1"/>
</dbReference>
<proteinExistence type="inferred from homology"/>
<evidence type="ECO:0000313" key="10">
    <source>
        <dbReference type="Proteomes" id="UP000483035"/>
    </source>
</evidence>
<evidence type="ECO:0000256" key="1">
    <source>
        <dbReference type="ARBA" id="ARBA00001947"/>
    </source>
</evidence>
<dbReference type="PANTHER" id="PTHR21256">
    <property type="entry name" value="HISTIDINOL DEHYDROGENASE HDH"/>
    <property type="match status" value="1"/>
</dbReference>
<dbReference type="EC" id="1.1.1.23" evidence="9"/>
<dbReference type="SUPFAM" id="SSF53720">
    <property type="entry name" value="ALDH-like"/>
    <property type="match status" value="1"/>
</dbReference>
<dbReference type="CDD" id="cd06572">
    <property type="entry name" value="Histidinol_dh"/>
    <property type="match status" value="1"/>
</dbReference>
<keyword evidence="4" id="KW-0862">Zinc</keyword>
<feature type="active site" description="Proton acceptor" evidence="7">
    <location>
        <position position="334"/>
    </location>
</feature>
<dbReference type="InterPro" id="IPR001692">
    <property type="entry name" value="Histidinol_DH_CS"/>
</dbReference>
<dbReference type="GO" id="GO:0000105">
    <property type="term" value="P:L-histidine biosynthetic process"/>
    <property type="evidence" value="ECO:0007669"/>
    <property type="project" value="InterPro"/>
</dbReference>
<dbReference type="GO" id="GO:0046872">
    <property type="term" value="F:metal ion binding"/>
    <property type="evidence" value="ECO:0007669"/>
    <property type="project" value="UniProtKB-KW"/>
</dbReference>
<dbReference type="GO" id="GO:0004399">
    <property type="term" value="F:histidinol dehydrogenase activity"/>
    <property type="evidence" value="ECO:0007669"/>
    <property type="project" value="UniProtKB-EC"/>
</dbReference>
<dbReference type="RefSeq" id="WP_163991875.1">
    <property type="nucleotide sequence ID" value="NZ_WUEY01000019.1"/>
</dbReference>
<comment type="cofactor">
    <cofactor evidence="1">
        <name>Zn(2+)</name>
        <dbReference type="ChEBI" id="CHEBI:29105"/>
    </cofactor>
</comment>
<reference evidence="9 10" key="1">
    <citation type="submission" date="2019-12" db="EMBL/GenBank/DDBJ databases">
        <title>Rhizobium genotypes associated with high levels of biological nitrogen fixation by grain legumes in a temperate-maritime cropping system.</title>
        <authorList>
            <person name="Maluk M."/>
            <person name="Francesc Ferrando Molina F."/>
            <person name="Lopez Del Egido L."/>
            <person name="Lafos M."/>
            <person name="Langarica-Fuentes A."/>
            <person name="Gebre Yohannes G."/>
            <person name="Young M.W."/>
            <person name="Martin P."/>
            <person name="Gantlett R."/>
            <person name="Kenicer G."/>
            <person name="Hawes C."/>
            <person name="Begg G.S."/>
            <person name="Quilliam R.S."/>
            <person name="Squire G.R."/>
            <person name="Poole P.S."/>
            <person name="Young P.W."/>
            <person name="Iannetta P.M."/>
            <person name="James E.K."/>
        </authorList>
    </citation>
    <scope>NUCLEOTIDE SEQUENCE [LARGE SCALE GENOMIC DNA]</scope>
    <source>
        <strain evidence="9 10">JHI1118</strain>
    </source>
</reference>
<dbReference type="Gene3D" id="1.20.5.1300">
    <property type="match status" value="1"/>
</dbReference>
<name>A0A6L9UBX0_9HYPH</name>
<dbReference type="InterPro" id="IPR016161">
    <property type="entry name" value="Ald_DH/histidinol_DH"/>
</dbReference>
<gene>
    <name evidence="9" type="primary">hisD</name>
    <name evidence="9" type="ORF">GR212_28480</name>
</gene>
<dbReference type="PANTHER" id="PTHR21256:SF2">
    <property type="entry name" value="HISTIDINE BIOSYNTHESIS TRIFUNCTIONAL PROTEIN"/>
    <property type="match status" value="1"/>
</dbReference>
<dbReference type="FunFam" id="3.40.50.1980:FF:000001">
    <property type="entry name" value="Histidinol dehydrogenase"/>
    <property type="match status" value="1"/>
</dbReference>
<dbReference type="PROSITE" id="PS00611">
    <property type="entry name" value="HISOL_DEHYDROGENASE"/>
    <property type="match status" value="1"/>
</dbReference>